<evidence type="ECO:0000256" key="2">
    <source>
        <dbReference type="PIRSR" id="PIRSR640198-2"/>
    </source>
</evidence>
<reference evidence="5" key="1">
    <citation type="submission" date="2013-08" db="EMBL/GenBank/DDBJ databases">
        <title>Comparison of modified E. coli strains.</title>
        <authorList>
            <person name="Juergensen J."/>
            <person name="Bonge A."/>
            <person name="Streit W.R."/>
        </authorList>
    </citation>
    <scope>NUCLEOTIDE SEQUENCE</scope>
</reference>
<protein>
    <recommendedName>
        <fullName evidence="4">Fido domain-containing protein</fullName>
    </recommendedName>
</protein>
<name>A0A0H3UAF4_9BACT</name>
<keyword evidence="2" id="KW-0067">ATP-binding</keyword>
<feature type="active site" evidence="1">
    <location>
        <position position="195"/>
    </location>
</feature>
<feature type="domain" description="Fido" evidence="4">
    <location>
        <begin position="109"/>
        <end position="268"/>
    </location>
</feature>
<dbReference type="InterPro" id="IPR036597">
    <property type="entry name" value="Fido-like_dom_sf"/>
</dbReference>
<dbReference type="Gene3D" id="1.10.3290.10">
    <property type="entry name" value="Fido-like domain"/>
    <property type="match status" value="1"/>
</dbReference>
<evidence type="ECO:0000259" key="4">
    <source>
        <dbReference type="PROSITE" id="PS51459"/>
    </source>
</evidence>
<dbReference type="SUPFAM" id="SSF140931">
    <property type="entry name" value="Fic-like"/>
    <property type="match status" value="1"/>
</dbReference>
<dbReference type="Pfam" id="PF02661">
    <property type="entry name" value="Fic"/>
    <property type="match status" value="1"/>
</dbReference>
<dbReference type="PROSITE" id="PS51459">
    <property type="entry name" value="FIDO"/>
    <property type="match status" value="1"/>
</dbReference>
<dbReference type="AlphaFoldDB" id="A0A0H3UAF4"/>
<sequence>MSSWRMSNMIKVKLSNEMLKRISAIDKNRFSAKTDMIPVITANKLRKNSKKKSAYSSNKIEGNPLTEEQVSSVIEKDPHKHLLKPEQEVRNYFLALNYLEDCLQKGRGFSKELILKVQSVVEKGASKEKIGFRGAMPPGVLFAVYDSESGNAEYIPPMYSEIPELIDELIDYVSMTDDHPLIVAAVVHYQIVTIHPFEDGNGRTARLLSGYILDKNGYGFGGIGSLEEYFAYDPQEYYRSLQMGLPPLCYEGRDNPPNPEIWINYFLRMVELYSDRVCELTQESTDEDIYAALSHLSLKEREFLRMLIEKHIYEFTPISVAKMIGVTNKTVINRCQALCRNGLLVPVLVNERIRSYKLSELSKAKTEKILL</sequence>
<feature type="binding site" evidence="2">
    <location>
        <begin position="199"/>
        <end position="206"/>
    </location>
    <ligand>
        <name>ATP</name>
        <dbReference type="ChEBI" id="CHEBI:30616"/>
    </ligand>
</feature>
<organism evidence="5">
    <name type="scientific">uncultured bacterium fosmid pJB39A3</name>
    <dbReference type="NCBI Taxonomy" id="1478063"/>
    <lineage>
        <taxon>Bacteria</taxon>
        <taxon>environmental samples</taxon>
    </lineage>
</organism>
<dbReference type="PANTHER" id="PTHR13504:SF38">
    <property type="entry name" value="FIDO DOMAIN-CONTAINING PROTEIN"/>
    <property type="match status" value="1"/>
</dbReference>
<feature type="site" description="Important for autoinhibition of adenylyltransferase activity" evidence="3">
    <location>
        <position position="61"/>
    </location>
</feature>
<accession>A0A0H3UAF4</accession>
<evidence type="ECO:0000256" key="3">
    <source>
        <dbReference type="PIRSR" id="PIRSR640198-3"/>
    </source>
</evidence>
<proteinExistence type="predicted"/>
<dbReference type="PANTHER" id="PTHR13504">
    <property type="entry name" value="FIDO DOMAIN-CONTAINING PROTEIN DDB_G0283145"/>
    <property type="match status" value="1"/>
</dbReference>
<keyword evidence="2" id="KW-0547">Nucleotide-binding</keyword>
<evidence type="ECO:0000313" key="5">
    <source>
        <dbReference type="EMBL" id="AIF26517.1"/>
    </source>
</evidence>
<dbReference type="InterPro" id="IPR003812">
    <property type="entry name" value="Fido"/>
</dbReference>
<evidence type="ECO:0000256" key="1">
    <source>
        <dbReference type="PIRSR" id="PIRSR640198-1"/>
    </source>
</evidence>
<dbReference type="GO" id="GO:0005524">
    <property type="term" value="F:ATP binding"/>
    <property type="evidence" value="ECO:0007669"/>
    <property type="project" value="UniProtKB-KW"/>
</dbReference>
<dbReference type="InterPro" id="IPR040198">
    <property type="entry name" value="Fido_containing"/>
</dbReference>
<dbReference type="EMBL" id="KF540235">
    <property type="protein sequence ID" value="AIF26517.1"/>
    <property type="molecule type" value="Genomic_DNA"/>
</dbReference>